<evidence type="ECO:0000313" key="1">
    <source>
        <dbReference type="EMBL" id="CUV09305.1"/>
    </source>
</evidence>
<dbReference type="EMBL" id="FAXC01000217">
    <property type="protein sequence ID" value="CUV09305.1"/>
    <property type="molecule type" value="Genomic_DNA"/>
</dbReference>
<gene>
    <name evidence="1" type="ORF">MGWOODY_Mmi257</name>
</gene>
<dbReference type="AlphaFoldDB" id="A0A160VFH9"/>
<protein>
    <submittedName>
        <fullName evidence="1">Uncharacterized protein</fullName>
    </submittedName>
</protein>
<sequence>MKNNPFILGLIGALVFAHQPVMDMAPRWNGGYGFQVRYERFGSDRTIHEQNILSSYFQQTYWLEGVYTWHRAKRITFKLPYHMIERQDADLVAKAKSFGDLILAVPLKKYTNYKRRTQNFGFTPQIRIPLNEEKTSASGYLGGGISLSYSSESFSFYQLYDVFGWMYNEKDPLLGLDINLGIHPYHDNTSNTGLFVMWDVTGRWQETSTRILTGPVFMTYRQNIMVRLDVKLPMVENGKKTQLSKGLFMNVGIGFVF</sequence>
<accession>A0A160VFH9</accession>
<organism evidence="1">
    <name type="scientific">hydrothermal vent metagenome</name>
    <dbReference type="NCBI Taxonomy" id="652676"/>
    <lineage>
        <taxon>unclassified sequences</taxon>
        <taxon>metagenomes</taxon>
        <taxon>ecological metagenomes</taxon>
    </lineage>
</organism>
<proteinExistence type="predicted"/>
<name>A0A160VFH9_9ZZZZ</name>
<reference evidence="1" key="1">
    <citation type="submission" date="2015-10" db="EMBL/GenBank/DDBJ databases">
        <authorList>
            <person name="Gilbert D.G."/>
        </authorList>
    </citation>
    <scope>NUCLEOTIDE SEQUENCE</scope>
</reference>